<evidence type="ECO:0000313" key="11">
    <source>
        <dbReference type="EMBL" id="OAR03309.1"/>
    </source>
</evidence>
<evidence type="ECO:0000256" key="2">
    <source>
        <dbReference type="ARBA" id="ARBA00022650"/>
    </source>
</evidence>
<dbReference type="GO" id="GO:0055129">
    <property type="term" value="P:L-proline biosynthetic process"/>
    <property type="evidence" value="ECO:0007669"/>
    <property type="project" value="UniProtKB-UniRule"/>
</dbReference>
<dbReference type="FunFam" id="1.10.3730.10:FF:000001">
    <property type="entry name" value="Pyrroline-5-carboxylate reductase"/>
    <property type="match status" value="1"/>
</dbReference>
<comment type="similarity">
    <text evidence="1 6">Belongs to the pyrroline-5-carboxylate reductase family.</text>
</comment>
<dbReference type="Proteomes" id="UP000243024">
    <property type="component" value="Unassembled WGS sequence"/>
</dbReference>
<name>A0A132NA24_HYDSH</name>
<dbReference type="Pfam" id="PF03807">
    <property type="entry name" value="F420_oxidored"/>
    <property type="match status" value="1"/>
</dbReference>
<dbReference type="GO" id="GO:0005737">
    <property type="term" value="C:cytoplasm"/>
    <property type="evidence" value="ECO:0007669"/>
    <property type="project" value="UniProtKB-SubCell"/>
</dbReference>
<comment type="pathway">
    <text evidence="6">Amino-acid biosynthesis; L-proline biosynthesis; L-proline from L-glutamate 5-semialdehyde: step 1/1.</text>
</comment>
<comment type="catalytic activity">
    <reaction evidence="6">
        <text>L-proline + NADP(+) = (S)-1-pyrroline-5-carboxylate + NADPH + 2 H(+)</text>
        <dbReference type="Rhea" id="RHEA:14109"/>
        <dbReference type="ChEBI" id="CHEBI:15378"/>
        <dbReference type="ChEBI" id="CHEBI:17388"/>
        <dbReference type="ChEBI" id="CHEBI:57783"/>
        <dbReference type="ChEBI" id="CHEBI:58349"/>
        <dbReference type="ChEBI" id="CHEBI:60039"/>
        <dbReference type="EC" id="1.5.1.2"/>
    </reaction>
</comment>
<sequence>MRTEPTDAETAGAHSPLIFLGAGAVSEAIVAGLLAAGADPTAIYVTNRADDGRLEHFRRRFGVHAGRDTAAFPAGLVVLAVKPADAAEALREHKTLFTRAPLAVSVAAGIPLAALRSALGPTPPLARAMTNTSVVVRKAVTAISFEAGVPPAWRRAAVRLFEAVGTVVEVDEPALDAVTALAGSGPAYVYYLLEAMTAAGAAVGLSPELSARLARETVIGAGAMLAAVPEAPEGLRKKIMSPGGTTEAAIDVLDAGGFFRLVEAAIEAADRRAKALGERFRAAFYARGAEPAAPEAPVEPGALDRRSV</sequence>
<dbReference type="RefSeq" id="WP_066203456.1">
    <property type="nucleotide sequence ID" value="NZ_CBCSAS010000006.1"/>
</dbReference>
<keyword evidence="12" id="KW-1185">Reference proteome</keyword>
<evidence type="ECO:0000259" key="9">
    <source>
        <dbReference type="Pfam" id="PF03807"/>
    </source>
</evidence>
<protein>
    <recommendedName>
        <fullName evidence="6 7">Pyrroline-5-carboxylate reductase</fullName>
        <shortName evidence="6">P5C reductase</shortName>
        <shortName evidence="6">P5CR</shortName>
        <ecNumber evidence="6 7">1.5.1.2</ecNumber>
    </recommendedName>
    <alternativeName>
        <fullName evidence="6">PCA reductase</fullName>
    </alternativeName>
</protein>
<dbReference type="STRING" id="1484.SA87_03910"/>
<dbReference type="PANTHER" id="PTHR11645:SF0">
    <property type="entry name" value="PYRROLINE-5-CARBOXYLATE REDUCTASE 3"/>
    <property type="match status" value="1"/>
</dbReference>
<evidence type="ECO:0000256" key="5">
    <source>
        <dbReference type="ARBA" id="ARBA00058118"/>
    </source>
</evidence>
<comment type="function">
    <text evidence="5 6">Catalyzes the reduction of 1-pyrroline-5-carboxylate (PCA) to L-proline.</text>
</comment>
<feature type="domain" description="Pyrroline-5-carboxylate reductase catalytic N-terminal" evidence="9">
    <location>
        <begin position="19"/>
        <end position="108"/>
    </location>
</feature>
<comment type="catalytic activity">
    <reaction evidence="6">
        <text>L-proline + NAD(+) = (S)-1-pyrroline-5-carboxylate + NADH + 2 H(+)</text>
        <dbReference type="Rhea" id="RHEA:14105"/>
        <dbReference type="ChEBI" id="CHEBI:15378"/>
        <dbReference type="ChEBI" id="CHEBI:17388"/>
        <dbReference type="ChEBI" id="CHEBI:57540"/>
        <dbReference type="ChEBI" id="CHEBI:57945"/>
        <dbReference type="ChEBI" id="CHEBI:60039"/>
        <dbReference type="EC" id="1.5.1.2"/>
    </reaction>
</comment>
<reference evidence="11 12" key="1">
    <citation type="submission" date="2015-09" db="EMBL/GenBank/DDBJ databases">
        <title>Draft genome sequence of Hydrogenibacillus schlegelii DSM 2000.</title>
        <authorList>
            <person name="Hemp J."/>
        </authorList>
    </citation>
    <scope>NUCLEOTIDE SEQUENCE [LARGE SCALE GENOMIC DNA]</scope>
    <source>
        <strain evidence="11 12">MA 48</strain>
    </source>
</reference>
<dbReference type="SUPFAM" id="SSF51735">
    <property type="entry name" value="NAD(P)-binding Rossmann-fold domains"/>
    <property type="match status" value="1"/>
</dbReference>
<evidence type="ECO:0000313" key="12">
    <source>
        <dbReference type="Proteomes" id="UP000243024"/>
    </source>
</evidence>
<dbReference type="GO" id="GO:0004735">
    <property type="term" value="F:pyrroline-5-carboxylate reductase activity"/>
    <property type="evidence" value="ECO:0007669"/>
    <property type="project" value="UniProtKB-UniRule"/>
</dbReference>
<comment type="subcellular location">
    <subcellularLocation>
        <location evidence="6">Cytoplasm</location>
    </subcellularLocation>
</comment>
<keyword evidence="4 6" id="KW-0560">Oxidoreductase</keyword>
<evidence type="ECO:0000256" key="8">
    <source>
        <dbReference type="PIRSR" id="PIRSR000193-1"/>
    </source>
</evidence>
<dbReference type="PIRSF" id="PIRSF000193">
    <property type="entry name" value="Pyrrol-5-carb_rd"/>
    <property type="match status" value="1"/>
</dbReference>
<evidence type="ECO:0000256" key="1">
    <source>
        <dbReference type="ARBA" id="ARBA00005525"/>
    </source>
</evidence>
<dbReference type="AlphaFoldDB" id="A0A132NA24"/>
<dbReference type="EMBL" id="JXBB01000063">
    <property type="protein sequence ID" value="OAR03309.1"/>
    <property type="molecule type" value="Genomic_DNA"/>
</dbReference>
<dbReference type="InterPro" id="IPR028939">
    <property type="entry name" value="P5C_Rdtase_cat_N"/>
</dbReference>
<organism evidence="11 12">
    <name type="scientific">Hydrogenibacillus schlegelii</name>
    <name type="common">Bacillus schlegelii</name>
    <dbReference type="NCBI Taxonomy" id="1484"/>
    <lineage>
        <taxon>Bacteria</taxon>
        <taxon>Bacillati</taxon>
        <taxon>Bacillota</taxon>
        <taxon>Bacilli</taxon>
        <taxon>Bacillales</taxon>
        <taxon>Bacillales Family X. Incertae Sedis</taxon>
        <taxon>Hydrogenibacillus</taxon>
    </lineage>
</organism>
<evidence type="ECO:0000256" key="3">
    <source>
        <dbReference type="ARBA" id="ARBA00022857"/>
    </source>
</evidence>
<dbReference type="PANTHER" id="PTHR11645">
    <property type="entry name" value="PYRROLINE-5-CARBOXYLATE REDUCTASE"/>
    <property type="match status" value="1"/>
</dbReference>
<dbReference type="InterPro" id="IPR008927">
    <property type="entry name" value="6-PGluconate_DH-like_C_sf"/>
</dbReference>
<dbReference type="OrthoDB" id="9805754at2"/>
<dbReference type="NCBIfam" id="TIGR00112">
    <property type="entry name" value="proC"/>
    <property type="match status" value="1"/>
</dbReference>
<feature type="domain" description="Pyrroline-5-carboxylate reductase dimerisation" evidence="10">
    <location>
        <begin position="173"/>
        <end position="275"/>
    </location>
</feature>
<dbReference type="SUPFAM" id="SSF48179">
    <property type="entry name" value="6-phosphogluconate dehydrogenase C-terminal domain-like"/>
    <property type="match status" value="1"/>
</dbReference>
<keyword evidence="6" id="KW-0963">Cytoplasm</keyword>
<accession>A0A132NA24</accession>
<keyword evidence="6" id="KW-0028">Amino-acid biosynthesis</keyword>
<dbReference type="EC" id="1.5.1.2" evidence="6 7"/>
<evidence type="ECO:0000259" key="10">
    <source>
        <dbReference type="Pfam" id="PF14748"/>
    </source>
</evidence>
<keyword evidence="3 6" id="KW-0521">NADP</keyword>
<dbReference type="InterPro" id="IPR036291">
    <property type="entry name" value="NAD(P)-bd_dom_sf"/>
</dbReference>
<evidence type="ECO:0000256" key="7">
    <source>
        <dbReference type="NCBIfam" id="TIGR00112"/>
    </source>
</evidence>
<dbReference type="InterPro" id="IPR029036">
    <property type="entry name" value="P5CR_dimer"/>
</dbReference>
<evidence type="ECO:0000256" key="6">
    <source>
        <dbReference type="HAMAP-Rule" id="MF_01925"/>
    </source>
</evidence>
<feature type="binding site" evidence="8">
    <location>
        <begin position="80"/>
        <end position="83"/>
    </location>
    <ligand>
        <name>NADP(+)</name>
        <dbReference type="ChEBI" id="CHEBI:58349"/>
    </ligand>
</feature>
<dbReference type="Gene3D" id="1.10.3730.10">
    <property type="entry name" value="ProC C-terminal domain-like"/>
    <property type="match status" value="1"/>
</dbReference>
<dbReference type="HAMAP" id="MF_01925">
    <property type="entry name" value="P5C_reductase"/>
    <property type="match status" value="1"/>
</dbReference>
<evidence type="ECO:0000256" key="4">
    <source>
        <dbReference type="ARBA" id="ARBA00023002"/>
    </source>
</evidence>
<gene>
    <name evidence="6" type="primary">proC</name>
    <name evidence="11" type="ORF">SA87_03910</name>
</gene>
<proteinExistence type="inferred from homology"/>
<keyword evidence="2 6" id="KW-0641">Proline biosynthesis</keyword>
<dbReference type="Gene3D" id="3.40.50.720">
    <property type="entry name" value="NAD(P)-binding Rossmann-like Domain"/>
    <property type="match status" value="1"/>
</dbReference>
<comment type="caution">
    <text evidence="11">The sequence shown here is derived from an EMBL/GenBank/DDBJ whole genome shotgun (WGS) entry which is preliminary data.</text>
</comment>
<dbReference type="InterPro" id="IPR000304">
    <property type="entry name" value="Pyrroline-COOH_reductase"/>
</dbReference>
<dbReference type="Pfam" id="PF14748">
    <property type="entry name" value="P5CR_dimer"/>
    <property type="match status" value="1"/>
</dbReference>
<dbReference type="UniPathway" id="UPA00098">
    <property type="reaction ID" value="UER00361"/>
</dbReference>